<dbReference type="OrthoDB" id="128783at2759"/>
<gene>
    <name evidence="1" type="ORF">Pfra01_000801100</name>
</gene>
<name>A0A9W6X7A1_9STRA</name>
<dbReference type="Proteomes" id="UP001165121">
    <property type="component" value="Unassembled WGS sequence"/>
</dbReference>
<dbReference type="EMBL" id="BSXT01000716">
    <property type="protein sequence ID" value="GMF32964.1"/>
    <property type="molecule type" value="Genomic_DNA"/>
</dbReference>
<organism evidence="1 2">
    <name type="scientific">Phytophthora fragariaefolia</name>
    <dbReference type="NCBI Taxonomy" id="1490495"/>
    <lineage>
        <taxon>Eukaryota</taxon>
        <taxon>Sar</taxon>
        <taxon>Stramenopiles</taxon>
        <taxon>Oomycota</taxon>
        <taxon>Peronosporomycetes</taxon>
        <taxon>Peronosporales</taxon>
        <taxon>Peronosporaceae</taxon>
        <taxon>Phytophthora</taxon>
    </lineage>
</organism>
<evidence type="ECO:0000313" key="1">
    <source>
        <dbReference type="EMBL" id="GMF32964.1"/>
    </source>
</evidence>
<protein>
    <submittedName>
        <fullName evidence="1">Unnamed protein product</fullName>
    </submittedName>
</protein>
<keyword evidence="2" id="KW-1185">Reference proteome</keyword>
<proteinExistence type="predicted"/>
<sequence>MACQQRILLKSCGFGKDSEEDNDVVNTDEVLVRQSGILKNAVLHQDYVKNGCVNAMVKILRNSDESPSIHVTRHANPVSEWDENGELLGGAFPIIFLIGGKMLPHGSIPKELLTHWMGYYDGRFESNLIFVVTIFNQLLRQAAFQMAARVETSHAKILAKFGVVASSNIFKKCLLHSSQNLRSIEAKRFNAALLRILSLVGGCVPFSPFERSASRPNNSAMGYRYGIPLHWVTIAPPKHASLMLHQIAQLRTSRKWNDNAELSRIQQSGWSSLPDEIRASPRARLHVSNRFPGLAALVFEHCLTVVTEHNLRYPISNTTRVSRDYTTRETGCYGKVAAFNGVVEPRVDVAVAHWFDGISLNRISVEARTWEEEWKKQQSYTATRPAAVHESETQPLVIKVVNQEKGKRVKFSYQPGDGILGKQLDDGYCPENGDINAETCDPIVCEQHRPNQDSMFVETTIGLAAFTASHTNSSIMNGADAGTAVEESQLACMTKEGAELKNTAVVMLTALEHISKFPPTNDMTNTFAKIAADINKMQTNTQAYFPSNRDGHEINNSIRGSSHTSVGDFLQLIVLMGTPICKAMYENSNNETINQARICLVPSRVFSWYNNNDLDPATAYIKTYTNAKNYQHIIHVVNAGPKMIFQISTPSVMKLLIL</sequence>
<reference evidence="1" key="1">
    <citation type="submission" date="2023-04" db="EMBL/GenBank/DDBJ databases">
        <title>Phytophthora fragariaefolia NBRC 109709.</title>
        <authorList>
            <person name="Ichikawa N."/>
            <person name="Sato H."/>
            <person name="Tonouchi N."/>
        </authorList>
    </citation>
    <scope>NUCLEOTIDE SEQUENCE</scope>
    <source>
        <strain evidence="1">NBRC 109709</strain>
    </source>
</reference>
<evidence type="ECO:0000313" key="2">
    <source>
        <dbReference type="Proteomes" id="UP001165121"/>
    </source>
</evidence>
<dbReference type="AlphaFoldDB" id="A0A9W6X7A1"/>
<comment type="caution">
    <text evidence="1">The sequence shown here is derived from an EMBL/GenBank/DDBJ whole genome shotgun (WGS) entry which is preliminary data.</text>
</comment>
<accession>A0A9W6X7A1</accession>